<dbReference type="EMBL" id="CP113524">
    <property type="protein sequence ID" value="WAJ24431.1"/>
    <property type="molecule type" value="Genomic_DNA"/>
</dbReference>
<accession>A0ABY7ACY7</accession>
<dbReference type="RefSeq" id="WP_268115540.1">
    <property type="nucleotide sequence ID" value="NZ_CP113524.1"/>
</dbReference>
<dbReference type="Proteomes" id="UP001163115">
    <property type="component" value="Chromosome"/>
</dbReference>
<evidence type="ECO:0000259" key="2">
    <source>
        <dbReference type="Pfam" id="PF26565"/>
    </source>
</evidence>
<feature type="domain" description="PH" evidence="2">
    <location>
        <begin position="301"/>
        <end position="470"/>
    </location>
</feature>
<sequence length="479" mass="55152">MNNKYLILAAMYRYGILPMEDNPSMDQIKDILTTVNPHTAFPYSKLIVKKALNDNYGITKPQEVEPVLKELLHYAVTDGIIYSALIEIYLHAPEQFASMSREKAAVYFSAGERIKRYIKPFAPVWEQFHLMERFSDSKEKLRSSILEFFRRENDGERENLSMLFKKNKCWLSLTGGRSMAGFNLSRIISIVSDASMIGFLTEKETEALLNQYGKVTEALFGSWQTYFSSAVFGKQLMSAVSGTFILDSSGYVENCYKLAAHKGKLLEVSGLWPGSDMTEFCRCISEGYGFGLHESESHTGISEPRFAFSRSRVFPIFHKYGVGYLLDQEICEPSYRVPVSDTNSGWFSDMEALVKKKKFKHCPDEIPFMANSRLLMTDRYIRLLEKKLFGSRLHVIPWSQKLHFSYEFTKHDLIAFKVNDMTMFHLPRNYKKAGISKKDDGKLHKDKVISYYLEDIKNAVLAFSELNQILGKNRVQKER</sequence>
<dbReference type="InterPro" id="IPR009677">
    <property type="entry name" value="DUF1266"/>
</dbReference>
<reference evidence="3" key="1">
    <citation type="submission" date="2022-11" db="EMBL/GenBank/DDBJ databases">
        <title>Lacrimispora xylanolytica sy1, complete genome.</title>
        <authorList>
            <person name="Choi S."/>
        </authorList>
    </citation>
    <scope>NUCLEOTIDE SEQUENCE</scope>
    <source>
        <strain evidence="3">Sy1</strain>
    </source>
</reference>
<proteinExistence type="predicted"/>
<dbReference type="InterPro" id="IPR058816">
    <property type="entry name" value="PH_39"/>
</dbReference>
<evidence type="ECO:0000259" key="1">
    <source>
        <dbReference type="Pfam" id="PF06889"/>
    </source>
</evidence>
<dbReference type="Pfam" id="PF06889">
    <property type="entry name" value="DUF1266"/>
    <property type="match status" value="1"/>
</dbReference>
<keyword evidence="4" id="KW-1185">Reference proteome</keyword>
<name>A0ABY7ACY7_9FIRM</name>
<evidence type="ECO:0000313" key="4">
    <source>
        <dbReference type="Proteomes" id="UP001163115"/>
    </source>
</evidence>
<dbReference type="Pfam" id="PF26565">
    <property type="entry name" value="PH_39"/>
    <property type="match status" value="1"/>
</dbReference>
<feature type="domain" description="DUF1266" evidence="1">
    <location>
        <begin position="147"/>
        <end position="262"/>
    </location>
</feature>
<evidence type="ECO:0000313" key="3">
    <source>
        <dbReference type="EMBL" id="WAJ24431.1"/>
    </source>
</evidence>
<protein>
    <submittedName>
        <fullName evidence="3">DUF1266 domain-containing protein</fullName>
    </submittedName>
</protein>
<gene>
    <name evidence="3" type="ORF">OW255_02590</name>
</gene>
<organism evidence="3 4">
    <name type="scientific">Lacrimispora xylanolytica</name>
    <dbReference type="NCBI Taxonomy" id="29375"/>
    <lineage>
        <taxon>Bacteria</taxon>
        <taxon>Bacillati</taxon>
        <taxon>Bacillota</taxon>
        <taxon>Clostridia</taxon>
        <taxon>Lachnospirales</taxon>
        <taxon>Lachnospiraceae</taxon>
        <taxon>Lacrimispora</taxon>
    </lineage>
</organism>